<feature type="compositionally biased region" description="Polar residues" evidence="1">
    <location>
        <begin position="167"/>
        <end position="181"/>
    </location>
</feature>
<evidence type="ECO:0000313" key="2">
    <source>
        <dbReference type="EMBL" id="ODN41168.1"/>
    </source>
</evidence>
<reference evidence="2 3" key="1">
    <citation type="submission" date="2016-08" db="EMBL/GenBank/DDBJ databases">
        <title>Draft genome sequence of Candidatus Piscirickettsia litoralis, from seawater.</title>
        <authorList>
            <person name="Wan X."/>
            <person name="Lee A.J."/>
            <person name="Hou S."/>
            <person name="Donachie S.P."/>
        </authorList>
    </citation>
    <scope>NUCLEOTIDE SEQUENCE [LARGE SCALE GENOMIC DNA]</scope>
    <source>
        <strain evidence="2 3">Y2</strain>
    </source>
</reference>
<evidence type="ECO:0000313" key="3">
    <source>
        <dbReference type="Proteomes" id="UP000094329"/>
    </source>
</evidence>
<evidence type="ECO:0000256" key="1">
    <source>
        <dbReference type="SAM" id="MobiDB-lite"/>
    </source>
</evidence>
<keyword evidence="3" id="KW-1185">Reference proteome</keyword>
<protein>
    <submittedName>
        <fullName evidence="2">Uncharacterized protein</fullName>
    </submittedName>
</protein>
<dbReference type="EMBL" id="MDTU01000006">
    <property type="protein sequence ID" value="ODN41168.1"/>
    <property type="molecule type" value="Genomic_DNA"/>
</dbReference>
<gene>
    <name evidence="2" type="ORF">BGC07_18005</name>
</gene>
<organism evidence="2 3">
    <name type="scientific">Piscirickettsia litoralis</name>
    <dbReference type="NCBI Taxonomy" id="1891921"/>
    <lineage>
        <taxon>Bacteria</taxon>
        <taxon>Pseudomonadati</taxon>
        <taxon>Pseudomonadota</taxon>
        <taxon>Gammaproteobacteria</taxon>
        <taxon>Thiotrichales</taxon>
        <taxon>Piscirickettsiaceae</taxon>
        <taxon>Piscirickettsia</taxon>
    </lineage>
</organism>
<comment type="caution">
    <text evidence="2">The sequence shown here is derived from an EMBL/GenBank/DDBJ whole genome shotgun (WGS) entry which is preliminary data.</text>
</comment>
<accession>A0ABX3A0L3</accession>
<feature type="region of interest" description="Disordered" evidence="1">
    <location>
        <begin position="153"/>
        <end position="181"/>
    </location>
</feature>
<name>A0ABX3A0L3_9GAMM</name>
<sequence length="181" mass="20418">MIQKLHDFIINTLSEKIEPVQSADYYCTEKGQFATPALYLELTELHSKKKSDGSLGCTAHFQLDCIVANKSNTAHIDAQHLALESAYQLSHAEFYKAEAKNLHIRTIRSNDFSPDYEGAKAWTVEFSAEFTWGESSFNFVKPDKAFVGIAPKTGPKHIDDYREYDLGQSNRDSTQTTELSN</sequence>
<proteinExistence type="predicted"/>
<dbReference type="Proteomes" id="UP000094329">
    <property type="component" value="Unassembled WGS sequence"/>
</dbReference>
<dbReference type="RefSeq" id="WP_069314441.1">
    <property type="nucleotide sequence ID" value="NZ_MDTU01000006.1"/>
</dbReference>
<feature type="compositionally biased region" description="Basic and acidic residues" evidence="1">
    <location>
        <begin position="156"/>
        <end position="165"/>
    </location>
</feature>